<dbReference type="RefSeq" id="WP_101681823.1">
    <property type="nucleotide sequence ID" value="NZ_PJRP01000004.1"/>
</dbReference>
<protein>
    <submittedName>
        <fullName evidence="4">Acryloyl-CoA reductase</fullName>
    </submittedName>
</protein>
<dbReference type="PRINTS" id="PR00081">
    <property type="entry name" value="GDHRDH"/>
</dbReference>
<dbReference type="InterPro" id="IPR013154">
    <property type="entry name" value="ADH-like_N"/>
</dbReference>
<comment type="caution">
    <text evidence="4">The sequence shown here is derived from an EMBL/GenBank/DDBJ whole genome shotgun (WGS) entry which is preliminary data.</text>
</comment>
<dbReference type="Pfam" id="PF08240">
    <property type="entry name" value="ADH_N"/>
    <property type="match status" value="1"/>
</dbReference>
<dbReference type="InterPro" id="IPR013149">
    <property type="entry name" value="ADH-like_C"/>
</dbReference>
<dbReference type="PANTHER" id="PTHR48106">
    <property type="entry name" value="QUINONE OXIDOREDUCTASE PIG3-RELATED"/>
    <property type="match status" value="1"/>
</dbReference>
<feature type="domain" description="Enoyl reductase (ER)" evidence="3">
    <location>
        <begin position="12"/>
        <end position="321"/>
    </location>
</feature>
<evidence type="ECO:0000256" key="1">
    <source>
        <dbReference type="ARBA" id="ARBA00022857"/>
    </source>
</evidence>
<dbReference type="EMBL" id="PJRP01000004">
    <property type="protein sequence ID" value="PLQ00503.1"/>
    <property type="molecule type" value="Genomic_DNA"/>
</dbReference>
<name>A0A2N5CE24_9BURK</name>
<proteinExistence type="predicted"/>
<keyword evidence="2" id="KW-0560">Oxidoreductase</keyword>
<dbReference type="PANTHER" id="PTHR48106:SF18">
    <property type="entry name" value="QUINONE OXIDOREDUCTASE PIG3"/>
    <property type="match status" value="1"/>
</dbReference>
<sequence>MKAARVWPGADGGRLAIQDIAMPIPGDHEVLIRVRASGINLGEIKYLREHRTGDPMTAGVEFAGEVVDVGDQVDGWRAGDRVMGHGRGCHAQYVVASPLALMSVPEDVSWVDAAAFPNVFITAHDALVSNGELKAGETVFINGASGGVGMAATMTAKALGARLVIVSSRSAQKLERLAGFGADVGIDASREAQREVIMAATEGRGVDVIIDMIGGTVFEENVSCLAVKGRLVNLARLGGGQFGRTDINLLWLNRLKLMGATFRTRTESERLACIQACARDLLSHFRAARLRLPIDRTFPLDAIADAYAYIASSQHMGKIVLTAD</sequence>
<dbReference type="InterPro" id="IPR036291">
    <property type="entry name" value="NAD(P)-bd_dom_sf"/>
</dbReference>
<organism evidence="4 5">
    <name type="scientific">Cupriavidus pauculus</name>
    <dbReference type="NCBI Taxonomy" id="82633"/>
    <lineage>
        <taxon>Bacteria</taxon>
        <taxon>Pseudomonadati</taxon>
        <taxon>Pseudomonadota</taxon>
        <taxon>Betaproteobacteria</taxon>
        <taxon>Burkholderiales</taxon>
        <taxon>Burkholderiaceae</taxon>
        <taxon>Cupriavidus</taxon>
    </lineage>
</organism>
<dbReference type="Gene3D" id="3.40.50.720">
    <property type="entry name" value="NAD(P)-binding Rossmann-like Domain"/>
    <property type="match status" value="1"/>
</dbReference>
<dbReference type="GO" id="GO:0016651">
    <property type="term" value="F:oxidoreductase activity, acting on NAD(P)H"/>
    <property type="evidence" value="ECO:0007669"/>
    <property type="project" value="TreeGrafter"/>
</dbReference>
<gene>
    <name evidence="4" type="ORF">CYJ10_12620</name>
</gene>
<evidence type="ECO:0000313" key="4">
    <source>
        <dbReference type="EMBL" id="PLQ00503.1"/>
    </source>
</evidence>
<dbReference type="Gene3D" id="3.90.180.10">
    <property type="entry name" value="Medium-chain alcohol dehydrogenases, catalytic domain"/>
    <property type="match status" value="1"/>
</dbReference>
<accession>A0A2N5CE24</accession>
<dbReference type="InterPro" id="IPR020843">
    <property type="entry name" value="ER"/>
</dbReference>
<dbReference type="SUPFAM" id="SSF50129">
    <property type="entry name" value="GroES-like"/>
    <property type="match status" value="1"/>
</dbReference>
<dbReference type="Proteomes" id="UP000234341">
    <property type="component" value="Unassembled WGS sequence"/>
</dbReference>
<dbReference type="AlphaFoldDB" id="A0A2N5CE24"/>
<dbReference type="OrthoDB" id="4190732at2"/>
<keyword evidence="1" id="KW-0521">NADP</keyword>
<evidence type="ECO:0000259" key="3">
    <source>
        <dbReference type="SMART" id="SM00829"/>
    </source>
</evidence>
<dbReference type="InterPro" id="IPR011032">
    <property type="entry name" value="GroES-like_sf"/>
</dbReference>
<dbReference type="InterPro" id="IPR002347">
    <property type="entry name" value="SDR_fam"/>
</dbReference>
<dbReference type="SMART" id="SM00829">
    <property type="entry name" value="PKS_ER"/>
    <property type="match status" value="1"/>
</dbReference>
<dbReference type="SUPFAM" id="SSF51735">
    <property type="entry name" value="NAD(P)-binding Rossmann-fold domains"/>
    <property type="match status" value="1"/>
</dbReference>
<evidence type="ECO:0000256" key="2">
    <source>
        <dbReference type="ARBA" id="ARBA00023002"/>
    </source>
</evidence>
<dbReference type="Pfam" id="PF00107">
    <property type="entry name" value="ADH_zinc_N"/>
    <property type="match status" value="1"/>
</dbReference>
<reference evidence="4 5" key="1">
    <citation type="submission" date="2017-12" db="EMBL/GenBank/DDBJ databases">
        <title>Genome sequence of the active heterotrophic nitrifier-denitrifier, Cupriavidus pauculus UM1.</title>
        <authorList>
            <person name="Putonti C."/>
            <person name="Castignetti D."/>
        </authorList>
    </citation>
    <scope>NUCLEOTIDE SEQUENCE [LARGE SCALE GENOMIC DNA]</scope>
    <source>
        <strain evidence="4 5">UM1</strain>
    </source>
</reference>
<dbReference type="GO" id="GO:0070402">
    <property type="term" value="F:NADPH binding"/>
    <property type="evidence" value="ECO:0007669"/>
    <property type="project" value="TreeGrafter"/>
</dbReference>
<evidence type="ECO:0000313" key="5">
    <source>
        <dbReference type="Proteomes" id="UP000234341"/>
    </source>
</evidence>